<evidence type="ECO:0000313" key="2">
    <source>
        <dbReference type="EMBL" id="MBN8120289.1"/>
    </source>
</evidence>
<keyword evidence="1" id="KW-0812">Transmembrane</keyword>
<dbReference type="AlphaFoldDB" id="A0AAW4H5N7"/>
<dbReference type="InterPro" id="IPR007047">
    <property type="entry name" value="Flp_Fap"/>
</dbReference>
<evidence type="ECO:0000313" key="3">
    <source>
        <dbReference type="Proteomes" id="UP000664056"/>
    </source>
</evidence>
<dbReference type="Pfam" id="PF04964">
    <property type="entry name" value="Flp_Fap"/>
    <property type="match status" value="1"/>
</dbReference>
<proteinExistence type="predicted"/>
<dbReference type="Proteomes" id="UP000664056">
    <property type="component" value="Unassembled WGS sequence"/>
</dbReference>
<accession>A0AAW4H5N7</accession>
<reference evidence="2" key="1">
    <citation type="submission" date="2021-03" db="EMBL/GenBank/DDBJ databases">
        <title>Study of the foodborne Vibrio vulnificus isolates from China.</title>
        <authorList>
            <person name="Zheng Z."/>
            <person name="Ye L."/>
        </authorList>
    </citation>
    <scope>NUCLEOTIDE SEQUENCE</scope>
    <source>
        <strain evidence="2">Vv1582</strain>
    </source>
</reference>
<keyword evidence="1" id="KW-0472">Membrane</keyword>
<organism evidence="2 3">
    <name type="scientific">Vibrio vulnificus</name>
    <dbReference type="NCBI Taxonomy" id="672"/>
    <lineage>
        <taxon>Bacteria</taxon>
        <taxon>Pseudomonadati</taxon>
        <taxon>Pseudomonadota</taxon>
        <taxon>Gammaproteobacteria</taxon>
        <taxon>Vibrionales</taxon>
        <taxon>Vibrionaceae</taxon>
        <taxon>Vibrio</taxon>
    </lineage>
</organism>
<dbReference type="EMBL" id="JAFKOQ010000001">
    <property type="protein sequence ID" value="MBN8120289.1"/>
    <property type="molecule type" value="Genomic_DNA"/>
</dbReference>
<comment type="caution">
    <text evidence="2">The sequence shown here is derived from an EMBL/GenBank/DDBJ whole genome shotgun (WGS) entry which is preliminary data.</text>
</comment>
<protein>
    <submittedName>
        <fullName evidence="2">Flp family type IVb pilin</fullName>
    </submittedName>
</protein>
<gene>
    <name evidence="2" type="ORF">J0J18_00980</name>
</gene>
<name>A0AAW4H5N7_VIBVL</name>
<dbReference type="RefSeq" id="WP_045627977.1">
    <property type="nucleotide sequence ID" value="NZ_JAFKOQ010000001.1"/>
</dbReference>
<feature type="transmembrane region" description="Helical" evidence="1">
    <location>
        <begin position="32"/>
        <end position="50"/>
    </location>
</feature>
<keyword evidence="1" id="KW-1133">Transmembrane helix</keyword>
<sequence length="94" mass="9553">MFNKVMTKAIEWKLNLNQGLRSLNEDKRGVTAVEYAIIAVAMSAIILFVFKDGTLKQTLNNAMSAISSKMTEAGTVSGTGGAAGGAAGGGATGG</sequence>
<evidence type="ECO:0000256" key="1">
    <source>
        <dbReference type="SAM" id="Phobius"/>
    </source>
</evidence>